<evidence type="ECO:0000313" key="2">
    <source>
        <dbReference type="EMBL" id="KWW99058.1"/>
    </source>
</evidence>
<dbReference type="STRING" id="1469144.LI90_690"/>
<dbReference type="Gene3D" id="3.90.226.10">
    <property type="entry name" value="2-enoyl-CoA Hydratase, Chain A, domain 1"/>
    <property type="match status" value="1"/>
</dbReference>
<dbReference type="AlphaFoldDB" id="A0A132MMH7"/>
<protein>
    <recommendedName>
        <fullName evidence="4">Periplasmic serine protease</fullName>
    </recommendedName>
</protein>
<keyword evidence="3" id="KW-1185">Reference proteome</keyword>
<dbReference type="PATRIC" id="fig|1469144.10.peg.793"/>
<dbReference type="PANTHER" id="PTHR35984">
    <property type="entry name" value="PERIPLASMIC SERINE PROTEASE"/>
    <property type="match status" value="1"/>
</dbReference>
<feature type="compositionally biased region" description="Basic and acidic residues" evidence="1">
    <location>
        <begin position="274"/>
        <end position="284"/>
    </location>
</feature>
<feature type="region of interest" description="Disordered" evidence="1">
    <location>
        <begin position="259"/>
        <end position="284"/>
    </location>
</feature>
<dbReference type="NCBIfam" id="NF047768">
    <property type="entry name" value="Clp_like_SDH"/>
    <property type="match status" value="1"/>
</dbReference>
<name>A0A132MMH7_9ACTN</name>
<organism evidence="2 3">
    <name type="scientific">Carbonactinospora thermoautotrophica</name>
    <dbReference type="NCBI Taxonomy" id="1469144"/>
    <lineage>
        <taxon>Bacteria</taxon>
        <taxon>Bacillati</taxon>
        <taxon>Actinomycetota</taxon>
        <taxon>Actinomycetes</taxon>
        <taxon>Kitasatosporales</taxon>
        <taxon>Carbonactinosporaceae</taxon>
        <taxon>Carbonactinospora</taxon>
    </lineage>
</organism>
<evidence type="ECO:0000256" key="1">
    <source>
        <dbReference type="SAM" id="MobiDB-lite"/>
    </source>
</evidence>
<proteinExistence type="predicted"/>
<dbReference type="InterPro" id="IPR002825">
    <property type="entry name" value="Pept_S49_ser-pept_pro"/>
</dbReference>
<evidence type="ECO:0008006" key="4">
    <source>
        <dbReference type="Google" id="ProtNLM"/>
    </source>
</evidence>
<comment type="caution">
    <text evidence="2">The sequence shown here is derived from an EMBL/GenBank/DDBJ whole genome shotgun (WGS) entry which is preliminary data.</text>
</comment>
<dbReference type="Proteomes" id="UP000070188">
    <property type="component" value="Unassembled WGS sequence"/>
</dbReference>
<gene>
    <name evidence="2" type="ORF">LI90_690</name>
</gene>
<dbReference type="GO" id="GO:0016020">
    <property type="term" value="C:membrane"/>
    <property type="evidence" value="ECO:0007669"/>
    <property type="project" value="InterPro"/>
</dbReference>
<dbReference type="Pfam" id="PF01972">
    <property type="entry name" value="SDH_protease"/>
    <property type="match status" value="1"/>
</dbReference>
<sequence length="284" mass="30971">MTPFDILLIFMLLSTLQPALQQRWLQAQRARTIRALEKQHGSRVITLIHRREGFAFLGIPFGGFIDIDDSEAVIRAIEMTDDEVPLELVLHTPGGLVLAAEQIAAALAAHPAPVTVYVPHYAMSGGTLIALAADRIVMAPSAVLGPIDPQIGDFPAASILRVVERKEVNEIDDRTLILADVAAKAQRQVRSFAATLLRRHMSAEKAEEVAAALSEGRWTHDYPIDATTAAGLGLPVSTDLPDAVRVLMGYYPQPRGRRPSVEYIPVPYTPTPRPAERRTPGASR</sequence>
<dbReference type="RefSeq" id="WP_197651707.1">
    <property type="nucleotide sequence ID" value="NZ_JYIJ01000013.1"/>
</dbReference>
<dbReference type="SUPFAM" id="SSF52096">
    <property type="entry name" value="ClpP/crotonase"/>
    <property type="match status" value="1"/>
</dbReference>
<evidence type="ECO:0000313" key="3">
    <source>
        <dbReference type="Proteomes" id="UP000070188"/>
    </source>
</evidence>
<reference evidence="3" key="1">
    <citation type="submission" date="2015-04" db="EMBL/GenBank/DDBJ databases">
        <title>Physiological reanalysis, assessment of diazotrophy, and genome sequences of multiple isolates of Streptomyces thermoautotrophicus.</title>
        <authorList>
            <person name="MacKellar D.C."/>
            <person name="Lieber L."/>
            <person name="Norman J."/>
            <person name="Bolger A."/>
            <person name="Tobin C."/>
            <person name="Murray J.W."/>
            <person name="Chang R."/>
            <person name="Ford T."/>
            <person name="Nguyen P.Q."/>
            <person name="Woodward J."/>
            <person name="Permingeat H."/>
            <person name="Joshi N.S."/>
            <person name="Silver P.A."/>
            <person name="Usadel B."/>
            <person name="Rutherford A.W."/>
            <person name="Friesen M."/>
            <person name="Prell J."/>
        </authorList>
    </citation>
    <scope>NUCLEOTIDE SEQUENCE [LARGE SCALE GENOMIC DNA]</scope>
    <source>
        <strain evidence="3">H1</strain>
    </source>
</reference>
<accession>A0A132MMH7</accession>
<dbReference type="EMBL" id="LAXD01000001">
    <property type="protein sequence ID" value="KWW99058.1"/>
    <property type="molecule type" value="Genomic_DNA"/>
</dbReference>
<dbReference type="PANTHER" id="PTHR35984:SF1">
    <property type="entry name" value="PERIPLASMIC SERINE PROTEASE"/>
    <property type="match status" value="1"/>
</dbReference>
<dbReference type="InterPro" id="IPR029045">
    <property type="entry name" value="ClpP/crotonase-like_dom_sf"/>
</dbReference>